<keyword evidence="3" id="KW-1185">Reference proteome</keyword>
<dbReference type="AlphaFoldDB" id="A0AA36DRB6"/>
<evidence type="ECO:0000259" key="1">
    <source>
        <dbReference type="Pfam" id="PF00188"/>
    </source>
</evidence>
<sequence>MIAVELSRYLGGTIPDFISVLYEILEQWWGKGRNFGVDSNNIYHSSMDSFGKMVYSDTTKLGCSYQLCFNDGQAWINFICLYNAM</sequence>
<evidence type="ECO:0000313" key="3">
    <source>
        <dbReference type="Proteomes" id="UP001176961"/>
    </source>
</evidence>
<organism evidence="2 3">
    <name type="scientific">Cylicocyclus nassatus</name>
    <name type="common">Nematode worm</name>
    <dbReference type="NCBI Taxonomy" id="53992"/>
    <lineage>
        <taxon>Eukaryota</taxon>
        <taxon>Metazoa</taxon>
        <taxon>Ecdysozoa</taxon>
        <taxon>Nematoda</taxon>
        <taxon>Chromadorea</taxon>
        <taxon>Rhabditida</taxon>
        <taxon>Rhabditina</taxon>
        <taxon>Rhabditomorpha</taxon>
        <taxon>Strongyloidea</taxon>
        <taxon>Strongylidae</taxon>
        <taxon>Cylicocyclus</taxon>
    </lineage>
</organism>
<proteinExistence type="predicted"/>
<protein>
    <recommendedName>
        <fullName evidence="1">SCP domain-containing protein</fullName>
    </recommendedName>
</protein>
<dbReference type="Pfam" id="PF00188">
    <property type="entry name" value="CAP"/>
    <property type="match status" value="1"/>
</dbReference>
<accession>A0AA36DRB6</accession>
<comment type="caution">
    <text evidence="2">The sequence shown here is derived from an EMBL/GenBank/DDBJ whole genome shotgun (WGS) entry which is preliminary data.</text>
</comment>
<reference evidence="2" key="1">
    <citation type="submission" date="2023-07" db="EMBL/GenBank/DDBJ databases">
        <authorList>
            <consortium name="CYATHOMIX"/>
        </authorList>
    </citation>
    <scope>NUCLEOTIDE SEQUENCE</scope>
    <source>
        <strain evidence="2">N/A</strain>
    </source>
</reference>
<gene>
    <name evidence="2" type="ORF">CYNAS_LOCUS3929</name>
</gene>
<dbReference type="InterPro" id="IPR014044">
    <property type="entry name" value="CAP_dom"/>
</dbReference>
<name>A0AA36DRB6_CYLNA</name>
<evidence type="ECO:0000313" key="2">
    <source>
        <dbReference type="EMBL" id="CAJ0591946.1"/>
    </source>
</evidence>
<dbReference type="InterPro" id="IPR035940">
    <property type="entry name" value="CAP_sf"/>
</dbReference>
<feature type="domain" description="SCP" evidence="1">
    <location>
        <begin position="19"/>
        <end position="82"/>
    </location>
</feature>
<dbReference type="EMBL" id="CATQJL010000001">
    <property type="protein sequence ID" value="CAJ0591946.1"/>
    <property type="molecule type" value="Genomic_DNA"/>
</dbReference>
<dbReference type="Gene3D" id="3.40.33.10">
    <property type="entry name" value="CAP"/>
    <property type="match status" value="1"/>
</dbReference>
<dbReference type="Proteomes" id="UP001176961">
    <property type="component" value="Unassembled WGS sequence"/>
</dbReference>
<dbReference type="SUPFAM" id="SSF55797">
    <property type="entry name" value="PR-1-like"/>
    <property type="match status" value="1"/>
</dbReference>